<dbReference type="AlphaFoldDB" id="A0A221JWP8"/>
<dbReference type="NCBIfam" id="TIGR03223">
    <property type="entry name" value="Phn_opern_protn"/>
    <property type="match status" value="1"/>
</dbReference>
<dbReference type="Proteomes" id="UP000199754">
    <property type="component" value="Chromosome"/>
</dbReference>
<keyword evidence="2" id="KW-1185">Reference proteome</keyword>
<sequence>MYHRYAIYVTATPDSALARFGAQWLGWDSATGQRVAQPDVTGLDLPAITAAPHPYGFHGTVKPPFRLARNTTPDALLADLTALCARLPAVTLQGLELARLGGFFALVPVGDSTVLASMAAEVVQTLDNHRAPPTPAEIEKRRAARLNPQQEAHLQRWGYPYVMDQFRYHMTLTGRLDADTRQTAQAALATRLADVPLAPFTIDALTLLGQDDAGRFHQIARLPLGAAPRAR</sequence>
<name>A0A221JWP8_9RHOB</name>
<dbReference type="PIRSF" id="PIRSF033328">
    <property type="entry name" value="Phest_Mll4975"/>
    <property type="match status" value="1"/>
</dbReference>
<dbReference type="EMBL" id="CP022415">
    <property type="protein sequence ID" value="ASM71047.1"/>
    <property type="molecule type" value="Genomic_DNA"/>
</dbReference>
<organism evidence="1 2">
    <name type="scientific">Pseudosulfitobacter pseudonitzschiae</name>
    <dbReference type="NCBI Taxonomy" id="1402135"/>
    <lineage>
        <taxon>Bacteria</taxon>
        <taxon>Pseudomonadati</taxon>
        <taxon>Pseudomonadota</taxon>
        <taxon>Alphaproteobacteria</taxon>
        <taxon>Rhodobacterales</taxon>
        <taxon>Roseobacteraceae</taxon>
        <taxon>Pseudosulfitobacter</taxon>
    </lineage>
</organism>
<protein>
    <submittedName>
        <fullName evidence="1">Phosphonate metabolism protein</fullName>
    </submittedName>
</protein>
<gene>
    <name evidence="1" type="ORF">SULPSESMR1_00210</name>
</gene>
<dbReference type="Pfam" id="PF06299">
    <property type="entry name" value="DUF1045"/>
    <property type="match status" value="1"/>
</dbReference>
<reference evidence="1 2" key="1">
    <citation type="submission" date="2017-07" db="EMBL/GenBank/DDBJ databases">
        <title>Genome Sequence of Sulfitobacter pseudonitzschiae Strain SMR1 Isolated from a culture of the Diatom Skeletonema marinoi.</title>
        <authorList>
            <person name="Topel M."/>
            <person name="Pinder M.I.M."/>
            <person name="Johansson O.N."/>
            <person name="Kourtchenko O."/>
            <person name="Godhe A."/>
            <person name="Clarke A.K."/>
        </authorList>
    </citation>
    <scope>NUCLEOTIDE SEQUENCE [LARGE SCALE GENOMIC DNA]</scope>
    <source>
        <strain evidence="1 2">SMR1</strain>
    </source>
</reference>
<dbReference type="OrthoDB" id="4954742at2"/>
<evidence type="ECO:0000313" key="1">
    <source>
        <dbReference type="EMBL" id="ASM71047.1"/>
    </source>
</evidence>
<dbReference type="STRING" id="1402135.SAMN05444149_102215"/>
<dbReference type="RefSeq" id="WP_089419155.1">
    <property type="nucleotide sequence ID" value="NZ_CP022415.1"/>
</dbReference>
<evidence type="ECO:0000313" key="2">
    <source>
        <dbReference type="Proteomes" id="UP000199754"/>
    </source>
</evidence>
<dbReference type="Gene3D" id="3.90.1140.10">
    <property type="entry name" value="Cyclic phosphodiesterase"/>
    <property type="match status" value="1"/>
</dbReference>
<accession>A0A221JWP8</accession>
<dbReference type="KEGG" id="spse:SULPSESMR1_00210"/>
<proteinExistence type="predicted"/>
<dbReference type="InterPro" id="IPR009389">
    <property type="entry name" value="DUF1045"/>
</dbReference>